<feature type="transmembrane region" description="Helical" evidence="8">
    <location>
        <begin position="404"/>
        <end position="427"/>
    </location>
</feature>
<dbReference type="InterPro" id="IPR027417">
    <property type="entry name" value="P-loop_NTPase"/>
</dbReference>
<feature type="domain" description="ABC transporter" evidence="9">
    <location>
        <begin position="66"/>
        <end position="313"/>
    </location>
</feature>
<dbReference type="InterPro" id="IPR013525">
    <property type="entry name" value="ABC2_TM"/>
</dbReference>
<feature type="transmembrane region" description="Helical" evidence="8">
    <location>
        <begin position="490"/>
        <end position="508"/>
    </location>
</feature>
<feature type="transmembrane region" description="Helical" evidence="8">
    <location>
        <begin position="439"/>
        <end position="457"/>
    </location>
</feature>
<keyword evidence="6 8" id="KW-1133">Transmembrane helix</keyword>
<dbReference type="GO" id="GO:0055085">
    <property type="term" value="P:transmembrane transport"/>
    <property type="evidence" value="ECO:0000318"/>
    <property type="project" value="GO_Central"/>
</dbReference>
<dbReference type="InterPro" id="IPR003593">
    <property type="entry name" value="AAA+_ATPase"/>
</dbReference>
<dbReference type="Pfam" id="PF19055">
    <property type="entry name" value="ABC2_membrane_7"/>
    <property type="match status" value="1"/>
</dbReference>
<dbReference type="GO" id="GO:0016020">
    <property type="term" value="C:membrane"/>
    <property type="evidence" value="ECO:0000318"/>
    <property type="project" value="GO_Central"/>
</dbReference>
<keyword evidence="11" id="KW-1185">Reference proteome</keyword>
<dbReference type="PROSITE" id="PS00211">
    <property type="entry name" value="ABC_TRANSPORTER_1"/>
    <property type="match status" value="1"/>
</dbReference>
<keyword evidence="7 8" id="KW-0472">Membrane</keyword>
<dbReference type="InterPro" id="IPR017871">
    <property type="entry name" value="ABC_transporter-like_CS"/>
</dbReference>
<keyword evidence="5" id="KW-0067">ATP-binding</keyword>
<proteinExistence type="predicted"/>
<organism evidence="10 11">
    <name type="scientific">Klebsormidium nitens</name>
    <name type="common">Green alga</name>
    <name type="synonym">Ulothrix nitens</name>
    <dbReference type="NCBI Taxonomy" id="105231"/>
    <lineage>
        <taxon>Eukaryota</taxon>
        <taxon>Viridiplantae</taxon>
        <taxon>Streptophyta</taxon>
        <taxon>Klebsormidiophyceae</taxon>
        <taxon>Klebsormidiales</taxon>
        <taxon>Klebsormidiaceae</taxon>
        <taxon>Klebsormidium</taxon>
    </lineage>
</organism>
<dbReference type="GO" id="GO:0016887">
    <property type="term" value="F:ATP hydrolysis activity"/>
    <property type="evidence" value="ECO:0007669"/>
    <property type="project" value="InterPro"/>
</dbReference>
<evidence type="ECO:0000256" key="4">
    <source>
        <dbReference type="ARBA" id="ARBA00022741"/>
    </source>
</evidence>
<dbReference type="Proteomes" id="UP000054558">
    <property type="component" value="Unassembled WGS sequence"/>
</dbReference>
<dbReference type="GO" id="GO:0140359">
    <property type="term" value="F:ABC-type transporter activity"/>
    <property type="evidence" value="ECO:0007669"/>
    <property type="project" value="InterPro"/>
</dbReference>
<dbReference type="Gene3D" id="3.40.50.300">
    <property type="entry name" value="P-loop containing nucleotide triphosphate hydrolases"/>
    <property type="match status" value="1"/>
</dbReference>
<dbReference type="OMA" id="FHCPEYY"/>
<keyword evidence="3 8" id="KW-0812">Transmembrane</keyword>
<dbReference type="EMBL" id="DF237078">
    <property type="protein sequence ID" value="GAQ82936.1"/>
    <property type="molecule type" value="Genomic_DNA"/>
</dbReference>
<dbReference type="CDD" id="cd03213">
    <property type="entry name" value="ABCG_EPDR"/>
    <property type="match status" value="1"/>
</dbReference>
<evidence type="ECO:0000256" key="1">
    <source>
        <dbReference type="ARBA" id="ARBA00004141"/>
    </source>
</evidence>
<dbReference type="Pfam" id="PF00005">
    <property type="entry name" value="ABC_tran"/>
    <property type="match status" value="1"/>
</dbReference>
<dbReference type="PROSITE" id="PS50893">
    <property type="entry name" value="ABC_TRANSPORTER_2"/>
    <property type="match status" value="1"/>
</dbReference>
<keyword evidence="4" id="KW-0547">Nucleotide-binding</keyword>
<dbReference type="OrthoDB" id="66620at2759"/>
<dbReference type="STRING" id="105231.A0A1Y1I2G9"/>
<evidence type="ECO:0000256" key="2">
    <source>
        <dbReference type="ARBA" id="ARBA00022448"/>
    </source>
</evidence>
<evidence type="ECO:0000256" key="6">
    <source>
        <dbReference type="ARBA" id="ARBA00022989"/>
    </source>
</evidence>
<dbReference type="InterPro" id="IPR050352">
    <property type="entry name" value="ABCG_transporters"/>
</dbReference>
<name>A0A1Y1I2G9_KLENI</name>
<evidence type="ECO:0000259" key="9">
    <source>
        <dbReference type="PROSITE" id="PS50893"/>
    </source>
</evidence>
<evidence type="ECO:0000256" key="7">
    <source>
        <dbReference type="ARBA" id="ARBA00023136"/>
    </source>
</evidence>
<dbReference type="Pfam" id="PF01061">
    <property type="entry name" value="ABC2_membrane"/>
    <property type="match status" value="1"/>
</dbReference>
<dbReference type="InterPro" id="IPR003439">
    <property type="entry name" value="ABC_transporter-like_ATP-bd"/>
</dbReference>
<evidence type="ECO:0000256" key="5">
    <source>
        <dbReference type="ARBA" id="ARBA00022840"/>
    </source>
</evidence>
<sequence>MDPENGIHAAHTANGAHEAHAALEMQAPHGDAAAHDLEKGHSRKLKDATLSLSAQTVRVSLEWRQLNYSIVVKKGKGKAEEGKVTKRILKNLSGTVRAGTFVAIMGPTGSGKTSLLNALAGRLQRVGTLDGEILVNGKPRENTFKRITAYVMQDDVLYSSLTVQETLTTAALLRLPSKMSPQKKMERVDSIVSELGLGKARNTIIGNAFRRGVSGGERKRANIAVEMLSNPSMIFLDEPTSGLDSFQALNVMSSLGALADKGRTIISTIHQPRSSIYALFEDLLLLSEGEMIYFGPASQAVAYFDSKGLTCPQHFNPADFFMDKISLDSRDPEREKESTGRVKMLQAEWQKNLPEVTPAGADVTKGDLSKGLEDSSLGKYASSWILQFRVLLWRAFIQTSRDRLPLMIALVQSIVMSCIVGALFSTVGNDQKALQNRTGVIFFTTIFVAFNGVFQMITTFPVERAVIARERAANAYRVSAFYPAKVIAEWPLRVIATIIFVTVVYWIVGFQHDAGKFFRYLLIGIWEFTAMNGVGLLVSAIAPTPPVALALGPLVTVICMLFGGFYINLNSIPVALRWISNLSPIKWAFIGFSINELEGRSFSGCANVTESTCYSTGDKYLRYLSIEDYTVWESIGYQTIVMIGAHFLAYITLRYNRVRYQPLTAIKKKQ</sequence>
<evidence type="ECO:0000313" key="11">
    <source>
        <dbReference type="Proteomes" id="UP000054558"/>
    </source>
</evidence>
<comment type="subcellular location">
    <subcellularLocation>
        <location evidence="1">Membrane</location>
        <topology evidence="1">Multi-pass membrane protein</topology>
    </subcellularLocation>
</comment>
<reference evidence="10 11" key="1">
    <citation type="journal article" date="2014" name="Nat. Commun.">
        <title>Klebsormidium flaccidum genome reveals primary factors for plant terrestrial adaptation.</title>
        <authorList>
            <person name="Hori K."/>
            <person name="Maruyama F."/>
            <person name="Fujisawa T."/>
            <person name="Togashi T."/>
            <person name="Yamamoto N."/>
            <person name="Seo M."/>
            <person name="Sato S."/>
            <person name="Yamada T."/>
            <person name="Mori H."/>
            <person name="Tajima N."/>
            <person name="Moriyama T."/>
            <person name="Ikeuchi M."/>
            <person name="Watanabe M."/>
            <person name="Wada H."/>
            <person name="Kobayashi K."/>
            <person name="Saito M."/>
            <person name="Masuda T."/>
            <person name="Sasaki-Sekimoto Y."/>
            <person name="Mashiguchi K."/>
            <person name="Awai K."/>
            <person name="Shimojima M."/>
            <person name="Masuda S."/>
            <person name="Iwai M."/>
            <person name="Nobusawa T."/>
            <person name="Narise T."/>
            <person name="Kondo S."/>
            <person name="Saito H."/>
            <person name="Sato R."/>
            <person name="Murakawa M."/>
            <person name="Ihara Y."/>
            <person name="Oshima-Yamada Y."/>
            <person name="Ohtaka K."/>
            <person name="Satoh M."/>
            <person name="Sonobe K."/>
            <person name="Ishii M."/>
            <person name="Ohtani R."/>
            <person name="Kanamori-Sato M."/>
            <person name="Honoki R."/>
            <person name="Miyazaki D."/>
            <person name="Mochizuki H."/>
            <person name="Umetsu J."/>
            <person name="Higashi K."/>
            <person name="Shibata D."/>
            <person name="Kamiya Y."/>
            <person name="Sato N."/>
            <person name="Nakamura Y."/>
            <person name="Tabata S."/>
            <person name="Ida S."/>
            <person name="Kurokawa K."/>
            <person name="Ohta H."/>
        </authorList>
    </citation>
    <scope>NUCLEOTIDE SEQUENCE [LARGE SCALE GENOMIC DNA]</scope>
    <source>
        <strain evidence="10 11">NIES-2285</strain>
    </source>
</reference>
<dbReference type="GO" id="GO:0005524">
    <property type="term" value="F:ATP binding"/>
    <property type="evidence" value="ECO:0007669"/>
    <property type="project" value="UniProtKB-KW"/>
</dbReference>
<keyword evidence="2" id="KW-0813">Transport</keyword>
<feature type="transmembrane region" description="Helical" evidence="8">
    <location>
        <begin position="547"/>
        <end position="567"/>
    </location>
</feature>
<feature type="transmembrane region" description="Helical" evidence="8">
    <location>
        <begin position="520"/>
        <end position="541"/>
    </location>
</feature>
<dbReference type="SMART" id="SM00382">
    <property type="entry name" value="AAA"/>
    <property type="match status" value="1"/>
</dbReference>
<dbReference type="InterPro" id="IPR043926">
    <property type="entry name" value="ABCG_dom"/>
</dbReference>
<dbReference type="GO" id="GO:0042626">
    <property type="term" value="F:ATPase-coupled transmembrane transporter activity"/>
    <property type="evidence" value="ECO:0000318"/>
    <property type="project" value="GO_Central"/>
</dbReference>
<gene>
    <name evidence="10" type="ORF">KFL_001290270</name>
</gene>
<evidence type="ECO:0000313" key="10">
    <source>
        <dbReference type="EMBL" id="GAQ82936.1"/>
    </source>
</evidence>
<evidence type="ECO:0000256" key="3">
    <source>
        <dbReference type="ARBA" id="ARBA00022692"/>
    </source>
</evidence>
<dbReference type="PANTHER" id="PTHR48041">
    <property type="entry name" value="ABC TRANSPORTER G FAMILY MEMBER 28"/>
    <property type="match status" value="1"/>
</dbReference>
<protein>
    <submittedName>
        <fullName evidence="10">ABC transporter G family</fullName>
    </submittedName>
</protein>
<dbReference type="AlphaFoldDB" id="A0A1Y1I2G9"/>
<accession>A0A1Y1I2G9</accession>
<dbReference type="SUPFAM" id="SSF52540">
    <property type="entry name" value="P-loop containing nucleoside triphosphate hydrolases"/>
    <property type="match status" value="1"/>
</dbReference>
<evidence type="ECO:0000256" key="8">
    <source>
        <dbReference type="SAM" id="Phobius"/>
    </source>
</evidence>
<dbReference type="PANTHER" id="PTHR48041:SF139">
    <property type="entry name" value="PROTEIN SCARLET"/>
    <property type="match status" value="1"/>
</dbReference>